<keyword evidence="5" id="KW-1185">Reference proteome</keyword>
<evidence type="ECO:0000313" key="5">
    <source>
        <dbReference type="Proteomes" id="UP001345963"/>
    </source>
</evidence>
<keyword evidence="2" id="KW-0812">Transmembrane</keyword>
<comment type="caution">
    <text evidence="4">The sequence shown here is derived from an EMBL/GenBank/DDBJ whole genome shotgun (WGS) entry which is preliminary data.</text>
</comment>
<organism evidence="4 5">
    <name type="scientific">Ataeniobius toweri</name>
    <dbReference type="NCBI Taxonomy" id="208326"/>
    <lineage>
        <taxon>Eukaryota</taxon>
        <taxon>Metazoa</taxon>
        <taxon>Chordata</taxon>
        <taxon>Craniata</taxon>
        <taxon>Vertebrata</taxon>
        <taxon>Euteleostomi</taxon>
        <taxon>Actinopterygii</taxon>
        <taxon>Neopterygii</taxon>
        <taxon>Teleostei</taxon>
        <taxon>Neoteleostei</taxon>
        <taxon>Acanthomorphata</taxon>
        <taxon>Ovalentaria</taxon>
        <taxon>Atherinomorphae</taxon>
        <taxon>Cyprinodontiformes</taxon>
        <taxon>Goodeidae</taxon>
        <taxon>Ataeniobius</taxon>
    </lineage>
</organism>
<evidence type="ECO:0000256" key="2">
    <source>
        <dbReference type="SAM" id="Phobius"/>
    </source>
</evidence>
<feature type="transmembrane region" description="Helical" evidence="2">
    <location>
        <begin position="40"/>
        <end position="61"/>
    </location>
</feature>
<dbReference type="Proteomes" id="UP001345963">
    <property type="component" value="Unassembled WGS sequence"/>
</dbReference>
<evidence type="ECO:0000256" key="1">
    <source>
        <dbReference type="SAM" id="MobiDB-lite"/>
    </source>
</evidence>
<proteinExistence type="predicted"/>
<name>A0ABU7AZS7_9TELE</name>
<evidence type="ECO:0000256" key="3">
    <source>
        <dbReference type="SAM" id="SignalP"/>
    </source>
</evidence>
<keyword evidence="2" id="KW-0472">Membrane</keyword>
<keyword evidence="3" id="KW-0732">Signal</keyword>
<sequence length="138" mass="14796">MTQRLSALVLLTIARAEVGGNGTLHCPVSKNGDSQLSPVVLVLAALLACSVTVIVALIVYINQTVFQHFKGTNKGPSRPHKSSRNRPSDTDADANKANYVALNFPTKKTKGMKKKTESPPDCVYSAVRAGHPTLHEMS</sequence>
<keyword evidence="2" id="KW-1133">Transmembrane helix</keyword>
<reference evidence="4 5" key="1">
    <citation type="submission" date="2021-07" db="EMBL/GenBank/DDBJ databases">
        <authorList>
            <person name="Palmer J.M."/>
        </authorList>
    </citation>
    <scope>NUCLEOTIDE SEQUENCE [LARGE SCALE GENOMIC DNA]</scope>
    <source>
        <strain evidence="4 5">AT_MEX2019</strain>
        <tissue evidence="4">Muscle</tissue>
    </source>
</reference>
<feature type="chain" id="PRO_5047299087" evidence="3">
    <location>
        <begin position="17"/>
        <end position="138"/>
    </location>
</feature>
<protein>
    <submittedName>
        <fullName evidence="4">Uncharacterized protein</fullName>
    </submittedName>
</protein>
<gene>
    <name evidence="4" type="ORF">ATANTOWER_017048</name>
</gene>
<feature type="region of interest" description="Disordered" evidence="1">
    <location>
        <begin position="69"/>
        <end position="97"/>
    </location>
</feature>
<dbReference type="EMBL" id="JAHUTI010033028">
    <property type="protein sequence ID" value="MED6243241.1"/>
    <property type="molecule type" value="Genomic_DNA"/>
</dbReference>
<accession>A0ABU7AZS7</accession>
<feature type="signal peptide" evidence="3">
    <location>
        <begin position="1"/>
        <end position="16"/>
    </location>
</feature>
<evidence type="ECO:0000313" key="4">
    <source>
        <dbReference type="EMBL" id="MED6243241.1"/>
    </source>
</evidence>